<sequence>MQVFSERHIPSSPPPPVAAIRPANRISIPPFLGVYFGWRDLGFNLIRLPVAWGHIQDGCNGPLNGTTLAGLDNLVNTITGNGSTVISDIHSYARYYCAVIGQTLLNLPGAPQKVTDDHFVNLWMKLASHYKDKT</sequence>
<keyword evidence="5 7" id="KW-0326">Glycosidase</keyword>
<evidence type="ECO:0000256" key="3">
    <source>
        <dbReference type="ARBA" id="ARBA00012601"/>
    </source>
</evidence>
<evidence type="ECO:0000256" key="7">
    <source>
        <dbReference type="RuleBase" id="RU361153"/>
    </source>
</evidence>
<dbReference type="Pfam" id="PF00150">
    <property type="entry name" value="Cellulase"/>
    <property type="match status" value="1"/>
</dbReference>
<dbReference type="PANTHER" id="PTHR34142:SF1">
    <property type="entry name" value="GLYCOSIDE HYDROLASE FAMILY 5 DOMAIN-CONTAINING PROTEIN"/>
    <property type="match status" value="1"/>
</dbReference>
<keyword evidence="4 7" id="KW-0378">Hydrolase</keyword>
<evidence type="ECO:0000259" key="8">
    <source>
        <dbReference type="Pfam" id="PF00150"/>
    </source>
</evidence>
<evidence type="ECO:0000256" key="5">
    <source>
        <dbReference type="ARBA" id="ARBA00023295"/>
    </source>
</evidence>
<comment type="catalytic activity">
    <reaction evidence="1">
        <text>Endohydrolysis of (1-&gt;4)-beta-D-glucosidic linkages in cellulose, lichenin and cereal beta-D-glucans.</text>
        <dbReference type="EC" id="3.2.1.4"/>
    </reaction>
</comment>
<evidence type="ECO:0000256" key="4">
    <source>
        <dbReference type="ARBA" id="ARBA00022801"/>
    </source>
</evidence>
<comment type="function">
    <text evidence="6">Has endoglucanase activity on substrates containing beta-1,4 glycosidic bonds, like in carboxymethylcellulose (CMC), hydroxyethylcellulose (HEC) and beta-glucan. Involved in the degradation of complex natural cellulosic substrates.</text>
</comment>
<protein>
    <recommendedName>
        <fullName evidence="3">cellulase</fullName>
        <ecNumber evidence="3">3.2.1.4</ecNumber>
    </recommendedName>
</protein>
<dbReference type="AlphaFoldDB" id="A0A5N7BSS9"/>
<dbReference type="EC" id="3.2.1.4" evidence="3"/>
<dbReference type="InterPro" id="IPR017853">
    <property type="entry name" value="GH"/>
</dbReference>
<dbReference type="EMBL" id="ML735352">
    <property type="protein sequence ID" value="KAE8384892.1"/>
    <property type="molecule type" value="Genomic_DNA"/>
</dbReference>
<accession>A0A5N7BSS9</accession>
<dbReference type="GO" id="GO:0009251">
    <property type="term" value="P:glucan catabolic process"/>
    <property type="evidence" value="ECO:0007669"/>
    <property type="project" value="TreeGrafter"/>
</dbReference>
<dbReference type="PANTHER" id="PTHR34142">
    <property type="entry name" value="ENDO-BETA-1,4-GLUCANASE A"/>
    <property type="match status" value="1"/>
</dbReference>
<dbReference type="InterPro" id="IPR001547">
    <property type="entry name" value="Glyco_hydro_5"/>
</dbReference>
<comment type="similarity">
    <text evidence="2 7">Belongs to the glycosyl hydrolase 5 (cellulase A) family.</text>
</comment>
<dbReference type="GO" id="GO:0008810">
    <property type="term" value="F:cellulase activity"/>
    <property type="evidence" value="ECO:0007669"/>
    <property type="project" value="UniProtKB-EC"/>
</dbReference>
<evidence type="ECO:0000256" key="6">
    <source>
        <dbReference type="ARBA" id="ARBA00025192"/>
    </source>
</evidence>
<organism evidence="9">
    <name type="scientific">Petromyces alliaceus</name>
    <name type="common">Aspergillus alliaceus</name>
    <dbReference type="NCBI Taxonomy" id="209559"/>
    <lineage>
        <taxon>Eukaryota</taxon>
        <taxon>Fungi</taxon>
        <taxon>Dikarya</taxon>
        <taxon>Ascomycota</taxon>
        <taxon>Pezizomycotina</taxon>
        <taxon>Eurotiomycetes</taxon>
        <taxon>Eurotiomycetidae</taxon>
        <taxon>Eurotiales</taxon>
        <taxon>Aspergillaceae</taxon>
        <taxon>Aspergillus</taxon>
        <taxon>Aspergillus subgen. Circumdati</taxon>
    </lineage>
</organism>
<dbReference type="Proteomes" id="UP000326877">
    <property type="component" value="Unassembled WGS sequence"/>
</dbReference>
<dbReference type="Gene3D" id="3.20.20.80">
    <property type="entry name" value="Glycosidases"/>
    <property type="match status" value="1"/>
</dbReference>
<feature type="domain" description="Glycoside hydrolase family 5" evidence="8">
    <location>
        <begin position="39"/>
        <end position="133"/>
    </location>
</feature>
<dbReference type="OrthoDB" id="4489960at2759"/>
<dbReference type="SUPFAM" id="SSF51445">
    <property type="entry name" value="(Trans)glycosidases"/>
    <property type="match status" value="1"/>
</dbReference>
<evidence type="ECO:0000313" key="9">
    <source>
        <dbReference type="EMBL" id="KAE8384892.1"/>
    </source>
</evidence>
<evidence type="ECO:0000256" key="2">
    <source>
        <dbReference type="ARBA" id="ARBA00005641"/>
    </source>
</evidence>
<reference evidence="9" key="1">
    <citation type="submission" date="2019-04" db="EMBL/GenBank/DDBJ databases">
        <title>Friends and foes A comparative genomics studyof 23 Aspergillus species from section Flavi.</title>
        <authorList>
            <consortium name="DOE Joint Genome Institute"/>
            <person name="Kjaerbolling I."/>
            <person name="Vesth T."/>
            <person name="Frisvad J.C."/>
            <person name="Nybo J.L."/>
            <person name="Theobald S."/>
            <person name="Kildgaard S."/>
            <person name="Isbrandt T."/>
            <person name="Kuo A."/>
            <person name="Sato A."/>
            <person name="Lyhne E.K."/>
            <person name="Kogle M.E."/>
            <person name="Wiebenga A."/>
            <person name="Kun R.S."/>
            <person name="Lubbers R.J."/>
            <person name="Makela M.R."/>
            <person name="Barry K."/>
            <person name="Chovatia M."/>
            <person name="Clum A."/>
            <person name="Daum C."/>
            <person name="Haridas S."/>
            <person name="He G."/>
            <person name="LaButti K."/>
            <person name="Lipzen A."/>
            <person name="Mondo S."/>
            <person name="Riley R."/>
            <person name="Salamov A."/>
            <person name="Simmons B.A."/>
            <person name="Magnuson J.K."/>
            <person name="Henrissat B."/>
            <person name="Mortensen U.H."/>
            <person name="Larsen T.O."/>
            <person name="Devries R.P."/>
            <person name="Grigoriev I.V."/>
            <person name="Machida M."/>
            <person name="Baker S.E."/>
            <person name="Andersen M.R."/>
        </authorList>
    </citation>
    <scope>NUCLEOTIDE SEQUENCE [LARGE SCALE GENOMIC DNA]</scope>
    <source>
        <strain evidence="9">IBT 14317</strain>
    </source>
</reference>
<evidence type="ECO:0000256" key="1">
    <source>
        <dbReference type="ARBA" id="ARBA00000966"/>
    </source>
</evidence>
<gene>
    <name evidence="9" type="ORF">BDV23DRAFT_188793</name>
</gene>
<name>A0A5N7BSS9_PETAA</name>
<proteinExistence type="inferred from homology"/>